<evidence type="ECO:0000313" key="2">
    <source>
        <dbReference type="EMBL" id="SKB35574.1"/>
    </source>
</evidence>
<dbReference type="Proteomes" id="UP000243406">
    <property type="component" value="Unassembled WGS sequence"/>
</dbReference>
<dbReference type="InterPro" id="IPR001387">
    <property type="entry name" value="Cro/C1-type_HTH"/>
</dbReference>
<dbReference type="InterPro" id="IPR010982">
    <property type="entry name" value="Lambda_DNA-bd_dom_sf"/>
</dbReference>
<dbReference type="CDD" id="cd00093">
    <property type="entry name" value="HTH_XRE"/>
    <property type="match status" value="1"/>
</dbReference>
<organism evidence="2 3">
    <name type="scientific">Acetoanaerobium noterae</name>
    <dbReference type="NCBI Taxonomy" id="745369"/>
    <lineage>
        <taxon>Bacteria</taxon>
        <taxon>Bacillati</taxon>
        <taxon>Bacillota</taxon>
        <taxon>Clostridia</taxon>
        <taxon>Peptostreptococcales</taxon>
        <taxon>Filifactoraceae</taxon>
        <taxon>Acetoanaerobium</taxon>
    </lineage>
</organism>
<dbReference type="OrthoDB" id="1624259at2"/>
<dbReference type="Pfam" id="PF01381">
    <property type="entry name" value="HTH_3"/>
    <property type="match status" value="1"/>
</dbReference>
<gene>
    <name evidence="2" type="ORF">SAMN02745120_0992</name>
</gene>
<dbReference type="RefSeq" id="WP_079588935.1">
    <property type="nucleotide sequence ID" value="NZ_FUYN01000002.1"/>
</dbReference>
<dbReference type="GO" id="GO:0003677">
    <property type="term" value="F:DNA binding"/>
    <property type="evidence" value="ECO:0007669"/>
    <property type="project" value="InterPro"/>
</dbReference>
<protein>
    <submittedName>
        <fullName evidence="2">Helix-turn-helix</fullName>
    </submittedName>
</protein>
<evidence type="ECO:0000259" key="1">
    <source>
        <dbReference type="PROSITE" id="PS50943"/>
    </source>
</evidence>
<proteinExistence type="predicted"/>
<dbReference type="Gene3D" id="1.10.260.40">
    <property type="entry name" value="lambda repressor-like DNA-binding domains"/>
    <property type="match status" value="1"/>
</dbReference>
<dbReference type="SUPFAM" id="SSF47413">
    <property type="entry name" value="lambda repressor-like DNA-binding domains"/>
    <property type="match status" value="1"/>
</dbReference>
<accession>A0A1T5AKT0</accession>
<dbReference type="AlphaFoldDB" id="A0A1T5AKT0"/>
<feature type="domain" description="HTH cro/C1-type" evidence="1">
    <location>
        <begin position="10"/>
        <end position="46"/>
    </location>
</feature>
<keyword evidence="3" id="KW-1185">Reference proteome</keyword>
<sequence length="156" mass="17486">MREHCINIYKTARVNASLTQEQASELLNVSCRALSDYENGKYKVPDDLVVSMTEKYYASWLPIMHLKNVAIGLSLDNVTFKELSGSTVGFQSSLGHIQDVLRHLIDVVSDDVIDEHEIKTVERIQDKLFDLLISTLNLIVSLQEKSPSRAATHKGA</sequence>
<dbReference type="EMBL" id="FUYN01000002">
    <property type="protein sequence ID" value="SKB35574.1"/>
    <property type="molecule type" value="Genomic_DNA"/>
</dbReference>
<reference evidence="3" key="1">
    <citation type="submission" date="2017-02" db="EMBL/GenBank/DDBJ databases">
        <authorList>
            <person name="Varghese N."/>
            <person name="Submissions S."/>
        </authorList>
    </citation>
    <scope>NUCLEOTIDE SEQUENCE [LARGE SCALE GENOMIC DNA]</scope>
    <source>
        <strain evidence="3">ATCC 35199</strain>
    </source>
</reference>
<evidence type="ECO:0000313" key="3">
    <source>
        <dbReference type="Proteomes" id="UP000243406"/>
    </source>
</evidence>
<name>A0A1T5AKT0_9FIRM</name>
<dbReference type="PROSITE" id="PS50943">
    <property type="entry name" value="HTH_CROC1"/>
    <property type="match status" value="1"/>
</dbReference>